<keyword evidence="1" id="KW-0812">Transmembrane</keyword>
<gene>
    <name evidence="2" type="ORF">M104_1153</name>
</gene>
<feature type="transmembrane region" description="Helical" evidence="1">
    <location>
        <begin position="21"/>
        <end position="43"/>
    </location>
</feature>
<dbReference type="EMBL" id="JGEA01000015">
    <property type="protein sequence ID" value="EYA15483.1"/>
    <property type="molecule type" value="Genomic_DNA"/>
</dbReference>
<proteinExistence type="predicted"/>
<feature type="transmembrane region" description="Helical" evidence="1">
    <location>
        <begin position="171"/>
        <end position="189"/>
    </location>
</feature>
<evidence type="ECO:0000313" key="2">
    <source>
        <dbReference type="EMBL" id="EYA15483.1"/>
    </source>
</evidence>
<dbReference type="Proteomes" id="UP000022433">
    <property type="component" value="Unassembled WGS sequence"/>
</dbReference>
<keyword evidence="1" id="KW-0472">Membrane</keyword>
<comment type="caution">
    <text evidence="2">The sequence shown here is derived from an EMBL/GenBank/DDBJ whole genome shotgun (WGS) entry which is preliminary data.</text>
</comment>
<accession>A0AAN4N1G3</accession>
<evidence type="ECO:0000256" key="1">
    <source>
        <dbReference type="SAM" id="Phobius"/>
    </source>
</evidence>
<feature type="transmembrane region" description="Helical" evidence="1">
    <location>
        <begin position="195"/>
        <end position="214"/>
    </location>
</feature>
<name>A0AAN4N1G3_BACFG</name>
<keyword evidence="1" id="KW-1133">Transmembrane helix</keyword>
<protein>
    <submittedName>
        <fullName evidence="2">Membrane protein</fullName>
    </submittedName>
</protein>
<dbReference type="AlphaFoldDB" id="A0AAN4N1G3"/>
<feature type="transmembrane region" description="Helical" evidence="1">
    <location>
        <begin position="106"/>
        <end position="133"/>
    </location>
</feature>
<dbReference type="RefSeq" id="WP_032532830.1">
    <property type="nucleotide sequence ID" value="NZ_JGEA01000015.1"/>
</dbReference>
<reference evidence="2 3" key="1">
    <citation type="submission" date="2014-02" db="EMBL/GenBank/DDBJ databases">
        <authorList>
            <person name="Sears C."/>
            <person name="Carroll K."/>
            <person name="Sack B.R."/>
            <person name="Qadri F."/>
            <person name="Myers L.L."/>
            <person name="Chung G.-T."/>
            <person name="Escheverria P."/>
            <person name="Fraser C.M."/>
            <person name="Sadzewicz L."/>
            <person name="Shefchek K.A."/>
            <person name="Tallon L."/>
            <person name="Das S.P."/>
            <person name="Daugherty S."/>
            <person name="Mongodin E.F."/>
        </authorList>
    </citation>
    <scope>NUCLEOTIDE SEQUENCE [LARGE SCALE GENOMIC DNA]</scope>
    <source>
        <strain evidence="2 3">1007-1-F #10</strain>
    </source>
</reference>
<feature type="transmembrane region" description="Helical" evidence="1">
    <location>
        <begin position="145"/>
        <end position="164"/>
    </location>
</feature>
<sequence>MNLFCALGYKEWVKTRRTIGVLVLLFSIVLVYTFIELTYAIRLDSAVNVWYAYLYQGVSVAPLFAWLPLVAGLGIALTQFVPEITHKRLKLTLHLPADENCILSNMLLYGLCILLLLFTVFGVILIGIGSLYLPAGILSRLGWQLLPWYTAGISIYGFTAWVCIEPQWKQRIWNILTGGAGLSVLYLSLYPGVYAHFLTGSIAIAILSLLFPLYSCARFKNGIQ</sequence>
<feature type="transmembrane region" description="Helical" evidence="1">
    <location>
        <begin position="63"/>
        <end position="85"/>
    </location>
</feature>
<evidence type="ECO:0000313" key="3">
    <source>
        <dbReference type="Proteomes" id="UP000022433"/>
    </source>
</evidence>
<organism evidence="2 3">
    <name type="scientific">Bacteroides fragilis str. 1007-1-F #10</name>
    <dbReference type="NCBI Taxonomy" id="1339295"/>
    <lineage>
        <taxon>Bacteria</taxon>
        <taxon>Pseudomonadati</taxon>
        <taxon>Bacteroidota</taxon>
        <taxon>Bacteroidia</taxon>
        <taxon>Bacteroidales</taxon>
        <taxon>Bacteroidaceae</taxon>
        <taxon>Bacteroides</taxon>
    </lineage>
</organism>